<dbReference type="InterPro" id="IPR023298">
    <property type="entry name" value="ATPase_P-typ_TM_dom_sf"/>
</dbReference>
<feature type="transmembrane region" description="Helical" evidence="1">
    <location>
        <begin position="66"/>
        <end position="84"/>
    </location>
</feature>
<keyword evidence="1" id="KW-1133">Transmembrane helix</keyword>
<dbReference type="AlphaFoldDB" id="X1T166"/>
<dbReference type="InterPro" id="IPR004014">
    <property type="entry name" value="ATPase_P-typ_cation-transptr_N"/>
</dbReference>
<reference evidence="3" key="1">
    <citation type="journal article" date="2014" name="Front. Microbiol.">
        <title>High frequency of phylogenetically diverse reductive dehalogenase-homologous genes in deep subseafloor sedimentary metagenomes.</title>
        <authorList>
            <person name="Kawai M."/>
            <person name="Futagami T."/>
            <person name="Toyoda A."/>
            <person name="Takaki Y."/>
            <person name="Nishi S."/>
            <person name="Hori S."/>
            <person name="Arai W."/>
            <person name="Tsubouchi T."/>
            <person name="Morono Y."/>
            <person name="Uchiyama I."/>
            <person name="Ito T."/>
            <person name="Fujiyama A."/>
            <person name="Inagaki F."/>
            <person name="Takami H."/>
        </authorList>
    </citation>
    <scope>NUCLEOTIDE SEQUENCE</scope>
    <source>
        <strain evidence="3">Expedition CK06-06</strain>
    </source>
</reference>
<evidence type="ECO:0000259" key="2">
    <source>
        <dbReference type="SMART" id="SM00831"/>
    </source>
</evidence>
<dbReference type="SUPFAM" id="SSF81665">
    <property type="entry name" value="Calcium ATPase, transmembrane domain M"/>
    <property type="match status" value="1"/>
</dbReference>
<sequence>MELKEEKINWYTRTIEDIAQHFNVDTSRGLSSKEVKTRLEKYGPNQLKESKGRTVWDMFFDQFKEVLVLILLISVIISIFLGEVSD</sequence>
<feature type="non-terminal residue" evidence="3">
    <location>
        <position position="86"/>
    </location>
</feature>
<name>X1T166_9ZZZZ</name>
<keyword evidence="1" id="KW-0472">Membrane</keyword>
<dbReference type="Gene3D" id="2.70.150.10">
    <property type="entry name" value="Calcium-transporting ATPase, cytoplasmic transduction domain A"/>
    <property type="match status" value="1"/>
</dbReference>
<dbReference type="Pfam" id="PF00690">
    <property type="entry name" value="Cation_ATPase_N"/>
    <property type="match status" value="1"/>
</dbReference>
<comment type="caution">
    <text evidence="3">The sequence shown here is derived from an EMBL/GenBank/DDBJ whole genome shotgun (WGS) entry which is preliminary data.</text>
</comment>
<proteinExistence type="predicted"/>
<dbReference type="SMART" id="SM00831">
    <property type="entry name" value="Cation_ATPase_N"/>
    <property type="match status" value="1"/>
</dbReference>
<dbReference type="EMBL" id="BARW01015798">
    <property type="protein sequence ID" value="GAI99037.1"/>
    <property type="molecule type" value="Genomic_DNA"/>
</dbReference>
<dbReference type="PANTHER" id="PTHR42861">
    <property type="entry name" value="CALCIUM-TRANSPORTING ATPASE"/>
    <property type="match status" value="1"/>
</dbReference>
<gene>
    <name evidence="3" type="ORF">S12H4_27647</name>
</gene>
<organism evidence="3">
    <name type="scientific">marine sediment metagenome</name>
    <dbReference type="NCBI Taxonomy" id="412755"/>
    <lineage>
        <taxon>unclassified sequences</taxon>
        <taxon>metagenomes</taxon>
        <taxon>ecological metagenomes</taxon>
    </lineage>
</organism>
<dbReference type="Gene3D" id="1.20.1110.10">
    <property type="entry name" value="Calcium-transporting ATPase, transmembrane domain"/>
    <property type="match status" value="1"/>
</dbReference>
<feature type="domain" description="Cation-transporting P-type ATPase N-terminal" evidence="2">
    <location>
        <begin position="9"/>
        <end position="83"/>
    </location>
</feature>
<protein>
    <recommendedName>
        <fullName evidence="2">Cation-transporting P-type ATPase N-terminal domain-containing protein</fullName>
    </recommendedName>
</protein>
<accession>X1T166</accession>
<evidence type="ECO:0000313" key="3">
    <source>
        <dbReference type="EMBL" id="GAI99037.1"/>
    </source>
</evidence>
<evidence type="ECO:0000256" key="1">
    <source>
        <dbReference type="SAM" id="Phobius"/>
    </source>
</evidence>
<keyword evidence="1" id="KW-0812">Transmembrane</keyword>